<evidence type="ECO:0008006" key="4">
    <source>
        <dbReference type="Google" id="ProtNLM"/>
    </source>
</evidence>
<evidence type="ECO:0000256" key="1">
    <source>
        <dbReference type="SAM" id="Phobius"/>
    </source>
</evidence>
<evidence type="ECO:0000313" key="2">
    <source>
        <dbReference type="EMBL" id="MVU78241.1"/>
    </source>
</evidence>
<dbReference type="Proteomes" id="UP000466794">
    <property type="component" value="Unassembled WGS sequence"/>
</dbReference>
<sequence>MSYLRTFAPWIVYAVIPSQYWQWSALISVAVAAGLIWQQRRAGRGLDSLILDLGSAVFFAAVAVVAFADPNSAVHAYMPAISSGVLAVIAGVSLLIRVPFTLPIAKETTPQEFWDQPLFIRTAYVLTSVWTASFVIGCLALTVLAHGATGARVGVQVLAFVVPAVFTLRYVAYIQGKARAALGELAE</sequence>
<proteinExistence type="predicted"/>
<protein>
    <recommendedName>
        <fullName evidence="4">DUF3159 domain-containing protein</fullName>
    </recommendedName>
</protein>
<organism evidence="2 3">
    <name type="scientific">Nocardia terrae</name>
    <dbReference type="NCBI Taxonomy" id="2675851"/>
    <lineage>
        <taxon>Bacteria</taxon>
        <taxon>Bacillati</taxon>
        <taxon>Actinomycetota</taxon>
        <taxon>Actinomycetes</taxon>
        <taxon>Mycobacteriales</taxon>
        <taxon>Nocardiaceae</taxon>
        <taxon>Nocardia</taxon>
    </lineage>
</organism>
<dbReference type="AlphaFoldDB" id="A0A7K1UVE2"/>
<reference evidence="2 3" key="1">
    <citation type="submission" date="2019-12" db="EMBL/GenBank/DDBJ databases">
        <title>Nocardia sp. nov. ET3-3 isolated from soil.</title>
        <authorList>
            <person name="Kanchanasin P."/>
            <person name="Tanasupawat S."/>
            <person name="Yuki M."/>
            <person name="Kudo T."/>
        </authorList>
    </citation>
    <scope>NUCLEOTIDE SEQUENCE [LARGE SCALE GENOMIC DNA]</scope>
    <source>
        <strain evidence="2 3">ET3-3</strain>
    </source>
</reference>
<comment type="caution">
    <text evidence="2">The sequence shown here is derived from an EMBL/GenBank/DDBJ whole genome shotgun (WGS) entry which is preliminary data.</text>
</comment>
<feature type="transmembrane region" description="Helical" evidence="1">
    <location>
        <begin position="20"/>
        <end position="37"/>
    </location>
</feature>
<keyword evidence="1" id="KW-0812">Transmembrane</keyword>
<feature type="transmembrane region" description="Helical" evidence="1">
    <location>
        <begin position="80"/>
        <end position="102"/>
    </location>
</feature>
<dbReference type="RefSeq" id="WP_198347402.1">
    <property type="nucleotide sequence ID" value="NZ_WRPP01000002.1"/>
</dbReference>
<feature type="transmembrane region" description="Helical" evidence="1">
    <location>
        <begin position="49"/>
        <end position="68"/>
    </location>
</feature>
<keyword evidence="3" id="KW-1185">Reference proteome</keyword>
<keyword evidence="1" id="KW-0472">Membrane</keyword>
<feature type="transmembrane region" description="Helical" evidence="1">
    <location>
        <begin position="123"/>
        <end position="147"/>
    </location>
</feature>
<dbReference type="EMBL" id="WRPP01000002">
    <property type="protein sequence ID" value="MVU78241.1"/>
    <property type="molecule type" value="Genomic_DNA"/>
</dbReference>
<evidence type="ECO:0000313" key="3">
    <source>
        <dbReference type="Proteomes" id="UP000466794"/>
    </source>
</evidence>
<gene>
    <name evidence="2" type="ORF">GPX89_13430</name>
</gene>
<accession>A0A7K1UVE2</accession>
<keyword evidence="1" id="KW-1133">Transmembrane helix</keyword>
<feature type="transmembrane region" description="Helical" evidence="1">
    <location>
        <begin position="153"/>
        <end position="172"/>
    </location>
</feature>
<name>A0A7K1UVE2_9NOCA</name>